<organism evidence="3 4">
    <name type="scientific">Aspergillus pseudoustus</name>
    <dbReference type="NCBI Taxonomy" id="1810923"/>
    <lineage>
        <taxon>Eukaryota</taxon>
        <taxon>Fungi</taxon>
        <taxon>Dikarya</taxon>
        <taxon>Ascomycota</taxon>
        <taxon>Pezizomycotina</taxon>
        <taxon>Eurotiomycetes</taxon>
        <taxon>Eurotiomycetidae</taxon>
        <taxon>Eurotiales</taxon>
        <taxon>Aspergillaceae</taxon>
        <taxon>Aspergillus</taxon>
        <taxon>Aspergillus subgen. Nidulantes</taxon>
    </lineage>
</organism>
<protein>
    <submittedName>
        <fullName evidence="3">BCS1 N terminal-domain-containing protein</fullName>
    </submittedName>
</protein>
<sequence length="301" mass="34511">MPYGDIPLISRDRQQLDSSSSFLYLSYFALASDIAQIVVEHYGNLLLEQLYPSIEVQSHDDVYNYLLYWLAKQRFHETNNRLIASASLASGPTVFGDPSTDAKTNDFRDMNELDETIWKASLANSRYLLWSPADRTHWLSYRHRYLVLTRELEESRSTIYSRTEKLRILCPGWNASILKKLLLEARVAYSQKEQGKTGIYRAAKRAYENSRRDPGLSTWDKYSPREAISDVASWVEKTFPERGETNDAQLTEAKAERKERAKCEKNLDKDDGEGSSSSESDSGGEPSSNDQDNDKDHLERV</sequence>
<evidence type="ECO:0000259" key="2">
    <source>
        <dbReference type="SMART" id="SM01024"/>
    </source>
</evidence>
<evidence type="ECO:0000313" key="3">
    <source>
        <dbReference type="EMBL" id="KAL2827910.1"/>
    </source>
</evidence>
<dbReference type="InterPro" id="IPR014851">
    <property type="entry name" value="BCS1_N"/>
</dbReference>
<dbReference type="SMART" id="SM01024">
    <property type="entry name" value="BCS1_N"/>
    <property type="match status" value="1"/>
</dbReference>
<feature type="domain" description="BCS1 N-terminal" evidence="2">
    <location>
        <begin position="26"/>
        <end position="231"/>
    </location>
</feature>
<dbReference type="Pfam" id="PF08740">
    <property type="entry name" value="BCS1_N"/>
    <property type="match status" value="1"/>
</dbReference>
<gene>
    <name evidence="3" type="ORF">BJY01DRAFT_255527</name>
</gene>
<accession>A0ABR4IJJ5</accession>
<reference evidence="3 4" key="1">
    <citation type="submission" date="2024-07" db="EMBL/GenBank/DDBJ databases">
        <title>Section-level genome sequencing and comparative genomics of Aspergillus sections Usti and Cavernicolus.</title>
        <authorList>
            <consortium name="Lawrence Berkeley National Laboratory"/>
            <person name="Nybo J.L."/>
            <person name="Vesth T.C."/>
            <person name="Theobald S."/>
            <person name="Frisvad J.C."/>
            <person name="Larsen T.O."/>
            <person name="Kjaerboelling I."/>
            <person name="Rothschild-Mancinelli K."/>
            <person name="Lyhne E.K."/>
            <person name="Kogle M.E."/>
            <person name="Barry K."/>
            <person name="Clum A."/>
            <person name="Na H."/>
            <person name="Ledsgaard L."/>
            <person name="Lin J."/>
            <person name="Lipzen A."/>
            <person name="Kuo A."/>
            <person name="Riley R."/>
            <person name="Mondo S."/>
            <person name="Labutti K."/>
            <person name="Haridas S."/>
            <person name="Pangalinan J."/>
            <person name="Salamov A.A."/>
            <person name="Simmons B.A."/>
            <person name="Magnuson J.K."/>
            <person name="Chen J."/>
            <person name="Drula E."/>
            <person name="Henrissat B."/>
            <person name="Wiebenga A."/>
            <person name="Lubbers R.J."/>
            <person name="Gomes A.C."/>
            <person name="Makela M.R."/>
            <person name="Stajich J."/>
            <person name="Grigoriev I.V."/>
            <person name="Mortensen U.H."/>
            <person name="De Vries R.P."/>
            <person name="Baker S.E."/>
            <person name="Andersen M.R."/>
        </authorList>
    </citation>
    <scope>NUCLEOTIDE SEQUENCE [LARGE SCALE GENOMIC DNA]</scope>
    <source>
        <strain evidence="3 4">CBS 123904</strain>
    </source>
</reference>
<feature type="compositionally biased region" description="Basic and acidic residues" evidence="1">
    <location>
        <begin position="292"/>
        <end position="301"/>
    </location>
</feature>
<comment type="caution">
    <text evidence="3">The sequence shown here is derived from an EMBL/GenBank/DDBJ whole genome shotgun (WGS) entry which is preliminary data.</text>
</comment>
<feature type="region of interest" description="Disordered" evidence="1">
    <location>
        <begin position="239"/>
        <end position="301"/>
    </location>
</feature>
<evidence type="ECO:0000313" key="4">
    <source>
        <dbReference type="Proteomes" id="UP001610446"/>
    </source>
</evidence>
<feature type="compositionally biased region" description="Low complexity" evidence="1">
    <location>
        <begin position="274"/>
        <end position="288"/>
    </location>
</feature>
<evidence type="ECO:0000256" key="1">
    <source>
        <dbReference type="SAM" id="MobiDB-lite"/>
    </source>
</evidence>
<dbReference type="EMBL" id="JBFXLU010000380">
    <property type="protein sequence ID" value="KAL2827910.1"/>
    <property type="molecule type" value="Genomic_DNA"/>
</dbReference>
<feature type="compositionally biased region" description="Basic and acidic residues" evidence="1">
    <location>
        <begin position="253"/>
        <end position="269"/>
    </location>
</feature>
<name>A0ABR4IJJ5_9EURO</name>
<dbReference type="Proteomes" id="UP001610446">
    <property type="component" value="Unassembled WGS sequence"/>
</dbReference>
<keyword evidence="4" id="KW-1185">Reference proteome</keyword>
<proteinExistence type="predicted"/>